<organism evidence="2 3">
    <name type="scientific">Marvinbryantia formatexigens DSM 14469</name>
    <dbReference type="NCBI Taxonomy" id="478749"/>
    <lineage>
        <taxon>Bacteria</taxon>
        <taxon>Bacillati</taxon>
        <taxon>Bacillota</taxon>
        <taxon>Clostridia</taxon>
        <taxon>Lachnospirales</taxon>
        <taxon>Lachnospiraceae</taxon>
        <taxon>Marvinbryantia</taxon>
    </lineage>
</organism>
<dbReference type="InterPro" id="IPR019096">
    <property type="entry name" value="YopX_protein"/>
</dbReference>
<proteinExistence type="predicted"/>
<dbReference type="Gene3D" id="2.30.30.290">
    <property type="entry name" value="YopX-like domains"/>
    <property type="match status" value="1"/>
</dbReference>
<dbReference type="Proteomes" id="UP000005561">
    <property type="component" value="Unassembled WGS sequence"/>
</dbReference>
<dbReference type="Pfam" id="PF09643">
    <property type="entry name" value="YopX"/>
    <property type="match status" value="1"/>
</dbReference>
<dbReference type="RefSeq" id="WP_006862375.1">
    <property type="nucleotide sequence ID" value="NZ_ACCL02000011.1"/>
</dbReference>
<feature type="domain" description="YopX protein" evidence="1">
    <location>
        <begin position="23"/>
        <end position="124"/>
    </location>
</feature>
<sequence>MREILFKAKGQTAGIWYHGLLTRLEKDICRIKGKYRGDWICDPETICQYTGKTDRNGRKIWENDICIINGYGINEEDGYFTVRWDDDDVMFVLSGNGLIVGFGYLRSCECEVVGNVFDNPGLLEGSER</sequence>
<comment type="caution">
    <text evidence="2">The sequence shown here is derived from an EMBL/GenBank/DDBJ whole genome shotgun (WGS) entry which is preliminary data.</text>
</comment>
<reference evidence="2" key="1">
    <citation type="submission" date="2009-07" db="EMBL/GenBank/DDBJ databases">
        <authorList>
            <person name="Weinstock G."/>
            <person name="Sodergren E."/>
            <person name="Clifton S."/>
            <person name="Fulton L."/>
            <person name="Fulton B."/>
            <person name="Courtney L."/>
            <person name="Fronick C."/>
            <person name="Harrison M."/>
            <person name="Strong C."/>
            <person name="Farmer C."/>
            <person name="Delahaunty K."/>
            <person name="Markovic C."/>
            <person name="Hall O."/>
            <person name="Minx P."/>
            <person name="Tomlinson C."/>
            <person name="Mitreva M."/>
            <person name="Nelson J."/>
            <person name="Hou S."/>
            <person name="Wollam A."/>
            <person name="Pepin K.H."/>
            <person name="Johnson M."/>
            <person name="Bhonagiri V."/>
            <person name="Nash W.E."/>
            <person name="Warren W."/>
            <person name="Chinwalla A."/>
            <person name="Mardis E.R."/>
            <person name="Wilson R.K."/>
        </authorList>
    </citation>
    <scope>NUCLEOTIDE SEQUENCE [LARGE SCALE GENOMIC DNA]</scope>
    <source>
        <strain evidence="2">DSM 14469</strain>
    </source>
</reference>
<evidence type="ECO:0000313" key="3">
    <source>
        <dbReference type="Proteomes" id="UP000005561"/>
    </source>
</evidence>
<dbReference type="AlphaFoldDB" id="C6LG31"/>
<dbReference type="OrthoDB" id="1809393at2"/>
<dbReference type="STRING" id="168384.SAMN05660368_03723"/>
<evidence type="ECO:0000259" key="1">
    <source>
        <dbReference type="Pfam" id="PF09643"/>
    </source>
</evidence>
<name>C6LG31_9FIRM</name>
<evidence type="ECO:0000313" key="2">
    <source>
        <dbReference type="EMBL" id="EET60395.1"/>
    </source>
</evidence>
<accession>C6LG31</accession>
<protein>
    <recommendedName>
        <fullName evidence="1">YopX protein domain-containing protein</fullName>
    </recommendedName>
</protein>
<dbReference type="SUPFAM" id="SSF159006">
    <property type="entry name" value="YopX-like"/>
    <property type="match status" value="1"/>
</dbReference>
<dbReference type="eggNOG" id="ENOG5033ART">
    <property type="taxonomic scope" value="Bacteria"/>
</dbReference>
<gene>
    <name evidence="2" type="ORF">BRYFOR_07591</name>
</gene>
<dbReference type="EMBL" id="ACCL02000011">
    <property type="protein sequence ID" value="EET60395.1"/>
    <property type="molecule type" value="Genomic_DNA"/>
</dbReference>
<keyword evidence="3" id="KW-1185">Reference proteome</keyword>
<dbReference type="InterPro" id="IPR023385">
    <property type="entry name" value="YopX-like_C"/>
</dbReference>